<dbReference type="RefSeq" id="WP_277577254.1">
    <property type="nucleotide sequence ID" value="NZ_JANRMI010000001.1"/>
</dbReference>
<organism evidence="2 3">
    <name type="scientific">Bdellovibrio svalbardensis</name>
    <dbReference type="NCBI Taxonomy" id="2972972"/>
    <lineage>
        <taxon>Bacteria</taxon>
        <taxon>Pseudomonadati</taxon>
        <taxon>Bdellovibrionota</taxon>
        <taxon>Bdellovibrionia</taxon>
        <taxon>Bdellovibrionales</taxon>
        <taxon>Pseudobdellovibrionaceae</taxon>
        <taxon>Bdellovibrio</taxon>
    </lineage>
</organism>
<dbReference type="Proteomes" id="UP001152321">
    <property type="component" value="Unassembled WGS sequence"/>
</dbReference>
<dbReference type="PROSITE" id="PS51257">
    <property type="entry name" value="PROKAR_LIPOPROTEIN"/>
    <property type="match status" value="1"/>
</dbReference>
<reference evidence="2" key="1">
    <citation type="submission" date="2022-08" db="EMBL/GenBank/DDBJ databases">
        <title>Novel Bdellovibrio Species Isolated from Svalbard: Designation Bdellovibrio svalbardensis.</title>
        <authorList>
            <person name="Mitchell R.J."/>
            <person name="Choi S.Y."/>
        </authorList>
    </citation>
    <scope>NUCLEOTIDE SEQUENCE</scope>
    <source>
        <strain evidence="2">PAP01</strain>
    </source>
</reference>
<keyword evidence="3" id="KW-1185">Reference proteome</keyword>
<comment type="caution">
    <text evidence="2">The sequence shown here is derived from an EMBL/GenBank/DDBJ whole genome shotgun (WGS) entry which is preliminary data.</text>
</comment>
<accession>A0ABT6DH07</accession>
<sequence length="83" mass="8963">MKVMNLFGMFLVFLTLTGCSLDASLVDIKAAYDTFVAPHRTDADYQNTEVSVSGNFVVSGQIGETAEKQTSGTYVVEGVIAYE</sequence>
<evidence type="ECO:0000256" key="1">
    <source>
        <dbReference type="SAM" id="SignalP"/>
    </source>
</evidence>
<evidence type="ECO:0000313" key="2">
    <source>
        <dbReference type="EMBL" id="MDG0815784.1"/>
    </source>
</evidence>
<proteinExistence type="predicted"/>
<keyword evidence="1" id="KW-0732">Signal</keyword>
<name>A0ABT6DH07_9BACT</name>
<evidence type="ECO:0000313" key="3">
    <source>
        <dbReference type="Proteomes" id="UP001152321"/>
    </source>
</evidence>
<gene>
    <name evidence="2" type="ORF">NWE73_05390</name>
</gene>
<dbReference type="EMBL" id="JANRMI010000001">
    <property type="protein sequence ID" value="MDG0815784.1"/>
    <property type="molecule type" value="Genomic_DNA"/>
</dbReference>
<feature type="signal peptide" evidence="1">
    <location>
        <begin position="1"/>
        <end position="23"/>
    </location>
</feature>
<protein>
    <submittedName>
        <fullName evidence="2">Uncharacterized protein</fullName>
    </submittedName>
</protein>
<feature type="chain" id="PRO_5046312390" evidence="1">
    <location>
        <begin position="24"/>
        <end position="83"/>
    </location>
</feature>